<feature type="transmembrane region" description="Helical" evidence="5">
    <location>
        <begin position="15"/>
        <end position="32"/>
    </location>
</feature>
<name>A0A6S9V8U6_CHRCT</name>
<evidence type="ECO:0000259" key="6">
    <source>
        <dbReference type="Pfam" id="PF03798"/>
    </source>
</evidence>
<keyword evidence="4 5" id="KW-0472">Membrane</keyword>
<sequence>MSDEWAQVTAARYDRIILVLAPAFVISQYALYRLMHAFWKPRLTTQALEHYGASKALDARGKQAFMREASGCVWNCVFHTVFGSTAMYSACALLGSQPAQALGDYQELLVSGEATALELQEVGALLGSVFAALMVHFTFYWFCRWDTDPLQLFHHFAFIGVSVVLARRSAMPFVGLFAMAMECSSPALAVMTLLRQLEGELYQRISFVATVSFGLLFMASRVFMFGYALLSTLRVRFFTLAPMPSHVPGWEFDLVLFLLTCGWVLQLHWARLIVRKFRRHMRKADGKSS</sequence>
<evidence type="ECO:0000313" key="7">
    <source>
        <dbReference type="EMBL" id="CAE0762536.1"/>
    </source>
</evidence>
<dbReference type="InterPro" id="IPR006634">
    <property type="entry name" value="TLC-dom"/>
</dbReference>
<organism evidence="8">
    <name type="scientific">Chrysotila carterae</name>
    <name type="common">Marine alga</name>
    <name type="synonym">Syracosphaera carterae</name>
    <dbReference type="NCBI Taxonomy" id="13221"/>
    <lineage>
        <taxon>Eukaryota</taxon>
        <taxon>Haptista</taxon>
        <taxon>Haptophyta</taxon>
        <taxon>Prymnesiophyceae</taxon>
        <taxon>Isochrysidales</taxon>
        <taxon>Isochrysidaceae</taxon>
        <taxon>Chrysotila</taxon>
    </lineage>
</organism>
<proteinExistence type="predicted"/>
<evidence type="ECO:0000256" key="5">
    <source>
        <dbReference type="SAM" id="Phobius"/>
    </source>
</evidence>
<feature type="transmembrane region" description="Helical" evidence="5">
    <location>
        <begin position="72"/>
        <end position="95"/>
    </location>
</feature>
<evidence type="ECO:0000256" key="2">
    <source>
        <dbReference type="ARBA" id="ARBA00022692"/>
    </source>
</evidence>
<feature type="transmembrane region" description="Helical" evidence="5">
    <location>
        <begin position="173"/>
        <end position="194"/>
    </location>
</feature>
<evidence type="ECO:0000256" key="1">
    <source>
        <dbReference type="ARBA" id="ARBA00004141"/>
    </source>
</evidence>
<feature type="transmembrane region" description="Helical" evidence="5">
    <location>
        <begin position="250"/>
        <end position="274"/>
    </location>
</feature>
<evidence type="ECO:0000256" key="3">
    <source>
        <dbReference type="ARBA" id="ARBA00022989"/>
    </source>
</evidence>
<keyword evidence="2 5" id="KW-0812">Transmembrane</keyword>
<dbReference type="EMBL" id="HBIZ01023963">
    <property type="protein sequence ID" value="CAE0762536.1"/>
    <property type="molecule type" value="Transcribed_RNA"/>
</dbReference>
<comment type="subcellular location">
    <subcellularLocation>
        <location evidence="1">Membrane</location>
        <topology evidence="1">Multi-pass membrane protein</topology>
    </subcellularLocation>
</comment>
<dbReference type="EMBL" id="HBIZ01023964">
    <property type="protein sequence ID" value="CAE0762537.1"/>
    <property type="molecule type" value="Transcribed_RNA"/>
</dbReference>
<accession>A0A6S9V8U6</accession>
<feature type="transmembrane region" description="Helical" evidence="5">
    <location>
        <begin position="122"/>
        <end position="143"/>
    </location>
</feature>
<dbReference type="Pfam" id="PF03798">
    <property type="entry name" value="TRAM_LAG1_CLN8"/>
    <property type="match status" value="1"/>
</dbReference>
<feature type="domain" description="TLC" evidence="6">
    <location>
        <begin position="75"/>
        <end position="275"/>
    </location>
</feature>
<keyword evidence="3 5" id="KW-1133">Transmembrane helix</keyword>
<evidence type="ECO:0000313" key="8">
    <source>
        <dbReference type="EMBL" id="CAE0762537.1"/>
    </source>
</evidence>
<gene>
    <name evidence="7" type="ORF">PCAR00345_LOCUS15148</name>
    <name evidence="8" type="ORF">PCAR00345_LOCUS15149</name>
</gene>
<feature type="transmembrane region" description="Helical" evidence="5">
    <location>
        <begin position="150"/>
        <end position="167"/>
    </location>
</feature>
<dbReference type="GO" id="GO:0016020">
    <property type="term" value="C:membrane"/>
    <property type="evidence" value="ECO:0007669"/>
    <property type="project" value="UniProtKB-SubCell"/>
</dbReference>
<evidence type="ECO:0000256" key="4">
    <source>
        <dbReference type="ARBA" id="ARBA00023136"/>
    </source>
</evidence>
<protein>
    <recommendedName>
        <fullName evidence="6">TLC domain-containing protein</fullName>
    </recommendedName>
</protein>
<reference evidence="8" key="1">
    <citation type="submission" date="2021-01" db="EMBL/GenBank/DDBJ databases">
        <authorList>
            <person name="Corre E."/>
            <person name="Pelletier E."/>
            <person name="Niang G."/>
            <person name="Scheremetjew M."/>
            <person name="Finn R."/>
            <person name="Kale V."/>
            <person name="Holt S."/>
            <person name="Cochrane G."/>
            <person name="Meng A."/>
            <person name="Brown T."/>
            <person name="Cohen L."/>
        </authorList>
    </citation>
    <scope>NUCLEOTIDE SEQUENCE</scope>
    <source>
        <strain evidence="8">CCMP645</strain>
    </source>
</reference>
<dbReference type="AlphaFoldDB" id="A0A6S9V8U6"/>
<feature type="transmembrane region" description="Helical" evidence="5">
    <location>
        <begin position="206"/>
        <end position="230"/>
    </location>
</feature>